<evidence type="ECO:0000256" key="1">
    <source>
        <dbReference type="SAM" id="SignalP"/>
    </source>
</evidence>
<dbReference type="Pfam" id="PF00024">
    <property type="entry name" value="PAN_1"/>
    <property type="match status" value="2"/>
</dbReference>
<organism evidence="3 4">
    <name type="scientific">Diaporthe vaccinii</name>
    <dbReference type="NCBI Taxonomy" id="105482"/>
    <lineage>
        <taxon>Eukaryota</taxon>
        <taxon>Fungi</taxon>
        <taxon>Dikarya</taxon>
        <taxon>Ascomycota</taxon>
        <taxon>Pezizomycotina</taxon>
        <taxon>Sordariomycetes</taxon>
        <taxon>Sordariomycetidae</taxon>
        <taxon>Diaporthales</taxon>
        <taxon>Diaporthaceae</taxon>
        <taxon>Diaporthe</taxon>
        <taxon>Diaporthe eres species complex</taxon>
    </lineage>
</organism>
<evidence type="ECO:0000259" key="2">
    <source>
        <dbReference type="PROSITE" id="PS50948"/>
    </source>
</evidence>
<dbReference type="SUPFAM" id="SSF57414">
    <property type="entry name" value="Hairpin loop containing domain-like"/>
    <property type="match status" value="1"/>
</dbReference>
<accession>A0ABR4E832</accession>
<dbReference type="SUPFAM" id="SSF50965">
    <property type="entry name" value="Galactose oxidase, central domain"/>
    <property type="match status" value="1"/>
</dbReference>
<proteinExistence type="predicted"/>
<feature type="signal peptide" evidence="1">
    <location>
        <begin position="1"/>
        <end position="24"/>
    </location>
</feature>
<keyword evidence="4" id="KW-1185">Reference proteome</keyword>
<dbReference type="Gene3D" id="3.50.4.10">
    <property type="entry name" value="Hepatocyte Growth Factor"/>
    <property type="match status" value="1"/>
</dbReference>
<dbReference type="InterPro" id="IPR011043">
    <property type="entry name" value="Gal_Oxase/kelch_b-propeller"/>
</dbReference>
<feature type="chain" id="PRO_5047054688" description="Apple domain-containing protein" evidence="1">
    <location>
        <begin position="25"/>
        <end position="328"/>
    </location>
</feature>
<dbReference type="InterPro" id="IPR006652">
    <property type="entry name" value="Kelch_1"/>
</dbReference>
<dbReference type="PROSITE" id="PS50948">
    <property type="entry name" value="PAN"/>
    <property type="match status" value="1"/>
</dbReference>
<gene>
    <name evidence="3" type="ORF">FJTKL_14293</name>
</gene>
<dbReference type="Proteomes" id="UP001600888">
    <property type="component" value="Unassembled WGS sequence"/>
</dbReference>
<dbReference type="InterPro" id="IPR037293">
    <property type="entry name" value="Gal_Oxidase_central_sf"/>
</dbReference>
<evidence type="ECO:0000313" key="3">
    <source>
        <dbReference type="EMBL" id="KAL2278545.1"/>
    </source>
</evidence>
<keyword evidence="1" id="KW-0732">Signal</keyword>
<evidence type="ECO:0000313" key="4">
    <source>
        <dbReference type="Proteomes" id="UP001600888"/>
    </source>
</evidence>
<dbReference type="InterPro" id="IPR003609">
    <property type="entry name" value="Pan_app"/>
</dbReference>
<protein>
    <recommendedName>
        <fullName evidence="2">Apple domain-containing protein</fullName>
    </recommendedName>
</protein>
<dbReference type="Gene3D" id="2.130.10.80">
    <property type="entry name" value="Galactose oxidase/kelch, beta-propeller"/>
    <property type="match status" value="1"/>
</dbReference>
<dbReference type="EMBL" id="JBAWTH010000085">
    <property type="protein sequence ID" value="KAL2278545.1"/>
    <property type="molecule type" value="Genomic_DNA"/>
</dbReference>
<name>A0ABR4E832_9PEZI</name>
<dbReference type="PANTHER" id="PTHR32208:SF56">
    <property type="entry name" value="GALACTOSE OXIDASE-RELATED"/>
    <property type="match status" value="1"/>
</dbReference>
<feature type="domain" description="Apple" evidence="2">
    <location>
        <begin position="141"/>
        <end position="211"/>
    </location>
</feature>
<comment type="caution">
    <text evidence="3">The sequence shown here is derived from an EMBL/GenBank/DDBJ whole genome shotgun (WGS) entry which is preliminary data.</text>
</comment>
<dbReference type="SMART" id="SM00612">
    <property type="entry name" value="Kelch"/>
    <property type="match status" value="1"/>
</dbReference>
<sequence length="328" mass="34394">MASLNLVKVAVAIWSLSQVVAAIAQCPTTPTTYTGAGGAKYAICTATDYVGPSDQILGNIATVTACAQACDQNGNCLKAVYDNTNKVCHIKNNGANALNWVQNNQFTVVYLNNNLPEQTNVARCPFTETTYTNSGKTYKICPDTDVRGASAQMINNVANTQDCAQRCATTNCCVGAVFDTVALVCHIKADAATNTLIWSTNKRFDVIRQDVAAAPATSGSCWGKDAFGGAGGQTQFADYNFKTGAVSARTVANTGHDMFCPGISSLQDGRILITGGSNAEVTSFYDPASNSFTKGPNMITPRGHQTSATLSDGRIFTIGGAYSPPIVG</sequence>
<dbReference type="PANTHER" id="PTHR32208">
    <property type="entry name" value="SECRETED PROTEIN-RELATED"/>
    <property type="match status" value="1"/>
</dbReference>
<reference evidence="3 4" key="1">
    <citation type="submission" date="2024-03" db="EMBL/GenBank/DDBJ databases">
        <title>A high-quality draft genome sequence of Diaporthe vaccinii, a causative agent of upright dieback and viscid rot disease in cranberry plants.</title>
        <authorList>
            <person name="Sarrasin M."/>
            <person name="Lang B.F."/>
            <person name="Burger G."/>
        </authorList>
    </citation>
    <scope>NUCLEOTIDE SEQUENCE [LARGE SCALE GENOMIC DNA]</scope>
    <source>
        <strain evidence="3 4">IS7</strain>
    </source>
</reference>